<comment type="caution">
    <text evidence="3">The sequence shown here is derived from an EMBL/GenBank/DDBJ whole genome shotgun (WGS) entry which is preliminary data.</text>
</comment>
<feature type="transmembrane region" description="Helical" evidence="2">
    <location>
        <begin position="56"/>
        <end position="76"/>
    </location>
</feature>
<evidence type="ECO:0008006" key="5">
    <source>
        <dbReference type="Google" id="ProtNLM"/>
    </source>
</evidence>
<keyword evidence="4" id="KW-1185">Reference proteome</keyword>
<dbReference type="EMBL" id="BRXX01000575">
    <property type="protein sequence ID" value="GMH47378.1"/>
    <property type="molecule type" value="Genomic_DNA"/>
</dbReference>
<evidence type="ECO:0000256" key="2">
    <source>
        <dbReference type="SAM" id="Phobius"/>
    </source>
</evidence>
<reference evidence="4" key="1">
    <citation type="journal article" date="2023" name="Commun. Biol.">
        <title>Genome analysis of Parmales, the sister group of diatoms, reveals the evolutionary specialization of diatoms from phago-mixotrophs to photoautotrophs.</title>
        <authorList>
            <person name="Ban H."/>
            <person name="Sato S."/>
            <person name="Yoshikawa S."/>
            <person name="Yamada K."/>
            <person name="Nakamura Y."/>
            <person name="Ichinomiya M."/>
            <person name="Sato N."/>
            <person name="Blanc-Mathieu R."/>
            <person name="Endo H."/>
            <person name="Kuwata A."/>
            <person name="Ogata H."/>
        </authorList>
    </citation>
    <scope>NUCLEOTIDE SEQUENCE [LARGE SCALE GENOMIC DNA]</scope>
    <source>
        <strain evidence="4">NIES 3699</strain>
    </source>
</reference>
<dbReference type="PROSITE" id="PS50244">
    <property type="entry name" value="S5A_REDUCTASE"/>
    <property type="match status" value="1"/>
</dbReference>
<dbReference type="GO" id="GO:0016020">
    <property type="term" value="C:membrane"/>
    <property type="evidence" value="ECO:0007669"/>
    <property type="project" value="TreeGrafter"/>
</dbReference>
<dbReference type="Gene3D" id="1.20.120.1630">
    <property type="match status" value="1"/>
</dbReference>
<evidence type="ECO:0000313" key="4">
    <source>
        <dbReference type="Proteomes" id="UP001165160"/>
    </source>
</evidence>
<dbReference type="Pfam" id="PF06966">
    <property type="entry name" value="DUF1295"/>
    <property type="match status" value="1"/>
</dbReference>
<feature type="region of interest" description="Disordered" evidence="1">
    <location>
        <begin position="1"/>
        <end position="27"/>
    </location>
</feature>
<proteinExistence type="predicted"/>
<gene>
    <name evidence="3" type="ORF">TrVE_jg10067</name>
</gene>
<name>A0A9W6ZA54_9STRA</name>
<keyword evidence="2" id="KW-0812">Transmembrane</keyword>
<sequence length="314" mass="34988">MPPRKSRSKSRSRSAAPTKATNTNDAPSQTKLGVIGFISNSIGLGILYSLGNALGILKFAGIALGVQWGVFMIHGLPNNSDKFYDLSGSMTHLALVLSSMVLNVDKLHPRGLILSVCCVMWFTRLGSFLFARILRDGKDNRMDLYKLNPIRFLGVWTIQAVWVFLLNLPILVLNSVNQDFFPLGPLDYVGFVFWVVGFIIEGLADAQKNAFRSKDANRNKFITTGLWAYSQHPNYLGEHMLWFGVCLSGSSVFSGVQHLAWLSLGFTALLLWKVSGIPLLEKHAAEKWGKDKAYQHYISNTNKFFFGPSTGEYK</sequence>
<evidence type="ECO:0000256" key="1">
    <source>
        <dbReference type="SAM" id="MobiDB-lite"/>
    </source>
</evidence>
<accession>A0A9W6ZA54</accession>
<protein>
    <recommendedName>
        <fullName evidence="5">Steroid 5-alpha reductase C-terminal domain-containing protein</fullName>
    </recommendedName>
</protein>
<keyword evidence="2" id="KW-0472">Membrane</keyword>
<dbReference type="AlphaFoldDB" id="A0A9W6ZA54"/>
<dbReference type="InterPro" id="IPR010721">
    <property type="entry name" value="UstE-like"/>
</dbReference>
<feature type="transmembrane region" description="Helical" evidence="2">
    <location>
        <begin position="152"/>
        <end position="173"/>
    </location>
</feature>
<feature type="transmembrane region" description="Helical" evidence="2">
    <location>
        <begin position="110"/>
        <end position="131"/>
    </location>
</feature>
<keyword evidence="2" id="KW-1133">Transmembrane helix</keyword>
<dbReference type="Proteomes" id="UP001165160">
    <property type="component" value="Unassembled WGS sequence"/>
</dbReference>
<dbReference type="PANTHER" id="PTHR32251:SF17">
    <property type="entry name" value="STEROID 5-ALPHA REDUCTASE C-TERMINAL DOMAIN-CONTAINING PROTEIN"/>
    <property type="match status" value="1"/>
</dbReference>
<feature type="transmembrane region" description="Helical" evidence="2">
    <location>
        <begin position="185"/>
        <end position="204"/>
    </location>
</feature>
<feature type="compositionally biased region" description="Basic residues" evidence="1">
    <location>
        <begin position="1"/>
        <end position="12"/>
    </location>
</feature>
<organism evidence="3 4">
    <name type="scientific">Triparma verrucosa</name>
    <dbReference type="NCBI Taxonomy" id="1606542"/>
    <lineage>
        <taxon>Eukaryota</taxon>
        <taxon>Sar</taxon>
        <taxon>Stramenopiles</taxon>
        <taxon>Ochrophyta</taxon>
        <taxon>Bolidophyceae</taxon>
        <taxon>Parmales</taxon>
        <taxon>Triparmaceae</taxon>
        <taxon>Triparma</taxon>
    </lineage>
</organism>
<dbReference type="PANTHER" id="PTHR32251">
    <property type="entry name" value="3-OXO-5-ALPHA-STEROID 4-DEHYDROGENASE"/>
    <property type="match status" value="1"/>
</dbReference>
<evidence type="ECO:0000313" key="3">
    <source>
        <dbReference type="EMBL" id="GMH47378.1"/>
    </source>
</evidence>